<evidence type="ECO:0000259" key="4">
    <source>
        <dbReference type="PROSITE" id="PS50055"/>
    </source>
</evidence>
<dbReference type="InterPro" id="IPR029021">
    <property type="entry name" value="Prot-tyrosine_phosphatase-like"/>
</dbReference>
<feature type="region of interest" description="Disordered" evidence="3">
    <location>
        <begin position="938"/>
        <end position="1015"/>
    </location>
</feature>
<dbReference type="Pfam" id="PF00102">
    <property type="entry name" value="Y_phosphatase"/>
    <property type="match status" value="3"/>
</dbReference>
<feature type="compositionally biased region" description="Polar residues" evidence="3">
    <location>
        <begin position="682"/>
        <end position="707"/>
    </location>
</feature>
<feature type="compositionally biased region" description="Low complexity" evidence="3">
    <location>
        <begin position="1550"/>
        <end position="1596"/>
    </location>
</feature>
<dbReference type="EC" id="3.1.3.48" evidence="2"/>
<feature type="compositionally biased region" description="Basic and acidic residues" evidence="3">
    <location>
        <begin position="981"/>
        <end position="992"/>
    </location>
</feature>
<dbReference type="PANTHER" id="PTHR19134">
    <property type="entry name" value="RECEPTOR-TYPE TYROSINE-PROTEIN PHOSPHATASE"/>
    <property type="match status" value="1"/>
</dbReference>
<feature type="compositionally biased region" description="Basic residues" evidence="3">
    <location>
        <begin position="1799"/>
        <end position="1809"/>
    </location>
</feature>
<accession>A0A9P7RSC1</accession>
<feature type="compositionally biased region" description="Low complexity" evidence="3">
    <location>
        <begin position="442"/>
        <end position="468"/>
    </location>
</feature>
<keyword evidence="8" id="KW-1185">Reference proteome</keyword>
<dbReference type="PROSITE" id="PS50056">
    <property type="entry name" value="TYR_PHOSPHATASE_2"/>
    <property type="match status" value="1"/>
</dbReference>
<feature type="compositionally biased region" description="Polar residues" evidence="3">
    <location>
        <begin position="1749"/>
        <end position="1761"/>
    </location>
</feature>
<feature type="region of interest" description="Disordered" evidence="3">
    <location>
        <begin position="1749"/>
        <end position="1829"/>
    </location>
</feature>
<evidence type="ECO:0000313" key="8">
    <source>
        <dbReference type="Proteomes" id="UP001049176"/>
    </source>
</evidence>
<feature type="compositionally biased region" description="Low complexity" evidence="3">
    <location>
        <begin position="1517"/>
        <end position="1535"/>
    </location>
</feature>
<dbReference type="InterPro" id="IPR003595">
    <property type="entry name" value="Tyr_Pase_cat"/>
</dbReference>
<sequence>MDSSAVAHVAHDDADNTDDFAKAIQQRSFGPVPSSILTNFDPVLPSPKSKTVQGPASAGTDGSPGGGSAGPSAAALLLSKQIQYPPERFQSVNPADLETMDAFIIDIRPHAAYASARIPNALSLSVPSTLLKRPLFSLHRLAAMLPSSTARQRFSKWREAKSIVVYDADTSGVVPGGTLPEGSNILGLLRKFANDDSAERFEGQLCWLKGGFQRVWRERRHLVDTRPPTLDDEEEEESHNTIDMKNHATDIAGFSAMAGGVASAGTNAAFATGPLRPHSLLLSAFESSSTIPRAQRTLPTPSVPGRRDSRRPTLSSMGYNPMSMAANPFFDAVRQNTELSQGITERIPLRLPKRVRRRIQELPFQWLKDIGRRADATNDLSSTSEASDYGFEYSDSDESVGCTQQSNISFGDASNIPVRVDDVKDDQEVSLSSKATDTAIVSSSSANTSNNSPSSDSMNLSDSLSLQSPGVGQNNSTFNSSLSPDPELPSSSPESSDLSSNPDPVLVDEGMDNLAIQFYRIELAEQKRLMGIMQHHSKESEMQNKRALVQTQKWKGQTPSNSVNMEGDRQHAQSSGDVDMEVDSIQETEPKIAAESTRRRTMSSPTVSFPYSITAGVEKGAKNRYRHIWPFEHARVKLYQRRPDEIASGSDHDTSKLISSLPPPSSIPSTFSSSAKPLIPFPSSNPGTVPPSGSNISQPSLTAPSAQNAPRFFGMNLGGIVAPSGPLTGPIFVPERSSSPSKPSLACGNTPGFTLTLPMKSKRTSSPRPPPNPKPSMSLTLPGEVGASSLPSSFTQYRNANTVGTGEESTATESERESGTDKTHNGVPSVPRKKDNSAERKRKEEATRQCVKEPYDDYVNASYVQPLCTTRRYIATQGPLEATFVDFWTLVYQQNVHVIVMLTREVEGSMVKCGAYWKDEWYGPLQLKLVSIEGKVENEQEPRMKSGNEGPAAGGFYFPAMPEPEAEEQKGKTKKKSKKVTIKDKKDCSEKGKKSKSKSFSTRSTSHPFTSHDDHLLSQSDLPIIKRTFELRHTGHPDVPPRRIVHFQYLDWPDMNVPDDPRGVLGLIKEVDSAVKEADILEPHPDSVTSEDADSNKSDSSPTKATGVRFFEVNHPRKHSRKPSDQEIDRLTGVAKHALGRENAPVLMHCSAGVGRTGGFIAIDAVLDGVRREIRRVRTAEKQAAQKLDNARKALVARTADNISMDAEMNDSSPSGSGDVDMADATIETVPIPAGHGTDILHVAVHREMGPNPHTGRRSKPAGNGPQTPMPMQVDPMSSNVETQEKMRKKQREEADTTTRIWSQDVSDQTGHYGSATRVSQVGDFTEHGVGSGSVILPPSSTSSTVQAAIDSEISSASDDSFGFPSGFDVRFSGKGTSAVIRSSQLTQKSMDGSATSLSTGSGNVNAHGRAKGHGRTSSSVAEADLKARSAFRDRTSSAPSSRPAAEAAFATVEGTNRKPFAASTTSRSPASPAPWVLTEAERRADSSPAPSLATDAPPPSRSLSPIQPHANASCLSRVSSIHTSTSGSNSGATGLRRQIANRGLDSPPTVGSSAESGSGSGAASVPSTTGSGSRNWSGTGSVSASGSRSRSMSTSPPEAGVPPTASTADVGSKSLLGFNKKLDKVALEAVTSKLKSTELQRAAFDYNEPRPLHQHDSPLALSMFKMPLWEVVQDMREQRMSLCQSLRQYVFVHAVVIEGALMILDEENEKDGQPRKKWSHKSKSRRKASNKKSVVDKFRSDVLLPKSKTSTDASSFTSSIRSKTNSGGSGRSSGTTGSKRQATPTELPQVDKKGGQLLHKKPSLKRKPNTSSDESLPSQQALQHFSPS</sequence>
<feature type="compositionally biased region" description="Basic residues" evidence="3">
    <location>
        <begin position="1716"/>
        <end position="1731"/>
    </location>
</feature>
<feature type="compositionally biased region" description="Low complexity" evidence="3">
    <location>
        <begin position="1437"/>
        <end position="1451"/>
    </location>
</feature>
<dbReference type="GO" id="GO:0004725">
    <property type="term" value="F:protein tyrosine phosphatase activity"/>
    <property type="evidence" value="ECO:0007669"/>
    <property type="project" value="UniProtKB-EC"/>
</dbReference>
<feature type="region of interest" description="Disordered" evidence="3">
    <location>
        <begin position="1248"/>
        <end position="1279"/>
    </location>
</feature>
<feature type="compositionally biased region" description="Polar residues" evidence="3">
    <location>
        <begin position="1810"/>
        <end position="1829"/>
    </location>
</feature>
<reference evidence="7" key="1">
    <citation type="journal article" date="2021" name="Genome Biol. Evol.">
        <title>The assembled and annotated genome of the fairy-ring fungus Marasmius oreades.</title>
        <authorList>
            <person name="Hiltunen M."/>
            <person name="Ament-Velasquez S.L."/>
            <person name="Johannesson H."/>
        </authorList>
    </citation>
    <scope>NUCLEOTIDE SEQUENCE</scope>
    <source>
        <strain evidence="7">03SP1</strain>
    </source>
</reference>
<protein>
    <recommendedName>
        <fullName evidence="2">protein-tyrosine-phosphatase</fullName>
        <ecNumber evidence="2">3.1.3.48</ecNumber>
    </recommendedName>
</protein>
<gene>
    <name evidence="7" type="ORF">E1B28_012493</name>
</gene>
<dbReference type="SMART" id="SM00194">
    <property type="entry name" value="PTPc"/>
    <property type="match status" value="1"/>
</dbReference>
<feature type="compositionally biased region" description="Polar residues" evidence="3">
    <location>
        <begin position="291"/>
        <end position="300"/>
    </location>
</feature>
<feature type="region of interest" description="Disordered" evidence="3">
    <location>
        <begin position="1078"/>
        <end position="1126"/>
    </location>
</feature>
<dbReference type="InterPro" id="IPR016130">
    <property type="entry name" value="Tyr_Pase_AS"/>
</dbReference>
<dbReference type="SUPFAM" id="SSF52821">
    <property type="entry name" value="Rhodanese/Cell cycle control phosphatase"/>
    <property type="match status" value="1"/>
</dbReference>
<dbReference type="InterPro" id="IPR001763">
    <property type="entry name" value="Rhodanese-like_dom"/>
</dbReference>
<feature type="compositionally biased region" description="Low complexity" evidence="3">
    <location>
        <begin position="1460"/>
        <end position="1475"/>
    </location>
</feature>
<dbReference type="OrthoDB" id="6058203at2759"/>
<feature type="compositionally biased region" description="Low complexity" evidence="3">
    <location>
        <begin position="802"/>
        <end position="812"/>
    </location>
</feature>
<dbReference type="Proteomes" id="UP001049176">
    <property type="component" value="Chromosome 8"/>
</dbReference>
<dbReference type="PROSITE" id="PS50206">
    <property type="entry name" value="RHODANESE_3"/>
    <property type="match status" value="1"/>
</dbReference>
<organism evidence="7 8">
    <name type="scientific">Marasmius oreades</name>
    <name type="common">fairy-ring Marasmius</name>
    <dbReference type="NCBI Taxonomy" id="181124"/>
    <lineage>
        <taxon>Eukaryota</taxon>
        <taxon>Fungi</taxon>
        <taxon>Dikarya</taxon>
        <taxon>Basidiomycota</taxon>
        <taxon>Agaricomycotina</taxon>
        <taxon>Agaricomycetes</taxon>
        <taxon>Agaricomycetidae</taxon>
        <taxon>Agaricales</taxon>
        <taxon>Marasmiineae</taxon>
        <taxon>Marasmiaceae</taxon>
        <taxon>Marasmius</taxon>
    </lineage>
</organism>
<feature type="compositionally biased region" description="Polar residues" evidence="3">
    <location>
        <begin position="1385"/>
        <end position="1405"/>
    </location>
</feature>
<evidence type="ECO:0000259" key="5">
    <source>
        <dbReference type="PROSITE" id="PS50056"/>
    </source>
</evidence>
<feature type="compositionally biased region" description="Low complexity" evidence="3">
    <location>
        <begin position="667"/>
        <end position="677"/>
    </location>
</feature>
<evidence type="ECO:0000256" key="2">
    <source>
        <dbReference type="ARBA" id="ARBA00013064"/>
    </source>
</evidence>
<dbReference type="PRINTS" id="PR00700">
    <property type="entry name" value="PRTYPHPHTASE"/>
</dbReference>
<feature type="compositionally biased region" description="Basic and acidic residues" evidence="3">
    <location>
        <begin position="646"/>
        <end position="655"/>
    </location>
</feature>
<dbReference type="SUPFAM" id="SSF52799">
    <property type="entry name" value="(Phosphotyrosine protein) phosphatases II"/>
    <property type="match status" value="2"/>
</dbReference>
<feature type="region of interest" description="Disordered" evidence="3">
    <location>
        <begin position="731"/>
        <end position="848"/>
    </location>
</feature>
<feature type="compositionally biased region" description="Basic and acidic residues" evidence="3">
    <location>
        <begin position="1424"/>
        <end position="1436"/>
    </location>
</feature>
<dbReference type="SMART" id="SM00404">
    <property type="entry name" value="PTPc_motif"/>
    <property type="match status" value="1"/>
</dbReference>
<dbReference type="PROSITE" id="PS00383">
    <property type="entry name" value="TYR_PHOSPHATASE_1"/>
    <property type="match status" value="1"/>
</dbReference>
<evidence type="ECO:0000256" key="1">
    <source>
        <dbReference type="ARBA" id="ARBA00009649"/>
    </source>
</evidence>
<dbReference type="KEGG" id="more:E1B28_012493"/>
<dbReference type="EMBL" id="CM032188">
    <property type="protein sequence ID" value="KAG7088508.1"/>
    <property type="molecule type" value="Genomic_DNA"/>
</dbReference>
<dbReference type="InterPro" id="IPR000387">
    <property type="entry name" value="Tyr_Pase_dom"/>
</dbReference>
<dbReference type="GeneID" id="66081568"/>
<feature type="region of interest" description="Disordered" evidence="3">
    <location>
        <begin position="1709"/>
        <end position="1737"/>
    </location>
</feature>
<feature type="region of interest" description="Disordered" evidence="3">
    <location>
        <begin position="646"/>
        <end position="707"/>
    </location>
</feature>
<dbReference type="Gene3D" id="3.40.250.10">
    <property type="entry name" value="Rhodanese-like domain"/>
    <property type="match status" value="1"/>
</dbReference>
<feature type="domain" description="Tyrosine specific protein phosphatases" evidence="5">
    <location>
        <begin position="1125"/>
        <end position="1203"/>
    </location>
</feature>
<feature type="compositionally biased region" description="Basic and acidic residues" evidence="3">
    <location>
        <begin position="832"/>
        <end position="848"/>
    </location>
</feature>
<evidence type="ECO:0000259" key="6">
    <source>
        <dbReference type="PROSITE" id="PS50206"/>
    </source>
</evidence>
<feature type="region of interest" description="Disordered" evidence="3">
    <location>
        <begin position="441"/>
        <end position="506"/>
    </location>
</feature>
<dbReference type="InterPro" id="IPR000242">
    <property type="entry name" value="PTP_cat"/>
</dbReference>
<feature type="compositionally biased region" description="Low complexity" evidence="3">
    <location>
        <begin position="1762"/>
        <end position="1781"/>
    </location>
</feature>
<feature type="domain" description="Rhodanese" evidence="6">
    <location>
        <begin position="98"/>
        <end position="224"/>
    </location>
</feature>
<feature type="compositionally biased region" description="Low complexity" evidence="3">
    <location>
        <begin position="479"/>
        <end position="504"/>
    </location>
</feature>
<feature type="region of interest" description="Disordered" evidence="3">
    <location>
        <begin position="43"/>
        <end position="72"/>
    </location>
</feature>
<feature type="domain" description="Tyrosine-protein phosphatase" evidence="4">
    <location>
        <begin position="790"/>
        <end position="1201"/>
    </location>
</feature>
<feature type="region of interest" description="Disordered" evidence="3">
    <location>
        <begin position="291"/>
        <end position="320"/>
    </location>
</feature>
<comment type="similarity">
    <text evidence="1">Belongs to the protein-tyrosine phosphatase family. Non-receptor class subfamily.</text>
</comment>
<feature type="compositionally biased region" description="Polar residues" evidence="3">
    <location>
        <begin position="789"/>
        <end position="801"/>
    </location>
</feature>
<dbReference type="PROSITE" id="PS50055">
    <property type="entry name" value="TYR_PHOSPHATASE_PTP"/>
    <property type="match status" value="1"/>
</dbReference>
<evidence type="ECO:0000313" key="7">
    <source>
        <dbReference type="EMBL" id="KAG7088508.1"/>
    </source>
</evidence>
<dbReference type="RefSeq" id="XP_043004979.1">
    <property type="nucleotide sequence ID" value="XM_043157612.1"/>
</dbReference>
<name>A0A9P7RSC1_9AGAR</name>
<dbReference type="Gene3D" id="3.90.190.10">
    <property type="entry name" value="Protein tyrosine phosphatase superfamily"/>
    <property type="match status" value="3"/>
</dbReference>
<dbReference type="InterPro" id="IPR036873">
    <property type="entry name" value="Rhodanese-like_dom_sf"/>
</dbReference>
<dbReference type="InterPro" id="IPR050348">
    <property type="entry name" value="Protein-Tyr_Phosphatase"/>
</dbReference>
<feature type="region of interest" description="Disordered" evidence="3">
    <location>
        <begin position="556"/>
        <end position="581"/>
    </location>
</feature>
<feature type="compositionally biased region" description="Basic and acidic residues" evidence="3">
    <location>
        <begin position="813"/>
        <end position="824"/>
    </location>
</feature>
<dbReference type="PANTHER" id="PTHR19134:SF561">
    <property type="entry name" value="PROTEIN TYROSINE PHOSPHATASE 36E, ISOFORM A"/>
    <property type="match status" value="1"/>
</dbReference>
<feature type="region of interest" description="Disordered" evidence="3">
    <location>
        <begin position="1385"/>
        <end position="1611"/>
    </location>
</feature>
<proteinExistence type="inferred from homology"/>
<feature type="region of interest" description="Disordered" evidence="3">
    <location>
        <begin position="376"/>
        <end position="413"/>
    </location>
</feature>
<evidence type="ECO:0000256" key="3">
    <source>
        <dbReference type="SAM" id="MobiDB-lite"/>
    </source>
</evidence>
<comment type="caution">
    <text evidence="7">The sequence shown here is derived from an EMBL/GenBank/DDBJ whole genome shotgun (WGS) entry which is preliminary data.</text>
</comment>